<name>A0A2L0EIJ2_SORCE</name>
<dbReference type="EMBL" id="CP012673">
    <property type="protein sequence ID" value="AUX39123.1"/>
    <property type="molecule type" value="Genomic_DNA"/>
</dbReference>
<accession>A0A2L0EIJ2</accession>
<sequence>MSIRRILVGLKTTTCTGIVGTALLLLAASLGACRGAPPGEGEGGSGDEGDAISRATAACEDACDVYSEACGPESCATACRVMTTDYKADVCTAEFEAYYACVAVQAPEQISCRGSGGFFGNPGPACKSEWASFIQCRRTSGADCAVLARDTTYCTHSGDPPDWTTCKVGVEPPPGCVPLTSMDYCCPSSAPP</sequence>
<dbReference type="Proteomes" id="UP000238348">
    <property type="component" value="Chromosome"/>
</dbReference>
<proteinExistence type="predicted"/>
<dbReference type="AlphaFoldDB" id="A0A2L0EIJ2"/>
<organism evidence="1 2">
    <name type="scientific">Sorangium cellulosum</name>
    <name type="common">Polyangium cellulosum</name>
    <dbReference type="NCBI Taxonomy" id="56"/>
    <lineage>
        <taxon>Bacteria</taxon>
        <taxon>Pseudomonadati</taxon>
        <taxon>Myxococcota</taxon>
        <taxon>Polyangia</taxon>
        <taxon>Polyangiales</taxon>
        <taxon>Polyangiaceae</taxon>
        <taxon>Sorangium</taxon>
    </lineage>
</organism>
<evidence type="ECO:0000313" key="1">
    <source>
        <dbReference type="EMBL" id="AUX39123.1"/>
    </source>
</evidence>
<dbReference type="PROSITE" id="PS51257">
    <property type="entry name" value="PROKAR_LIPOPROTEIN"/>
    <property type="match status" value="1"/>
</dbReference>
<evidence type="ECO:0000313" key="2">
    <source>
        <dbReference type="Proteomes" id="UP000238348"/>
    </source>
</evidence>
<reference evidence="1 2" key="1">
    <citation type="submission" date="2015-09" db="EMBL/GenBank/DDBJ databases">
        <title>Sorangium comparison.</title>
        <authorList>
            <person name="Zaburannyi N."/>
            <person name="Bunk B."/>
            <person name="Overmann J."/>
            <person name="Mueller R."/>
        </authorList>
    </citation>
    <scope>NUCLEOTIDE SEQUENCE [LARGE SCALE GENOMIC DNA]</scope>
    <source>
        <strain evidence="1 2">So ce26</strain>
    </source>
</reference>
<gene>
    <name evidence="1" type="ORF">SOCE26_005050</name>
</gene>
<protein>
    <submittedName>
        <fullName evidence="1">Uncharacterized protein</fullName>
    </submittedName>
</protein>